<comment type="caution">
    <text evidence="2">The sequence shown here is derived from an EMBL/GenBank/DDBJ whole genome shotgun (WGS) entry which is preliminary data.</text>
</comment>
<dbReference type="EMBL" id="SSDS01000094">
    <property type="protein sequence ID" value="TXG75919.1"/>
    <property type="molecule type" value="Genomic_DNA"/>
</dbReference>
<protein>
    <recommendedName>
        <fullName evidence="1">DNA mismatch repair protein MutS clamp domain-containing protein</fullName>
    </recommendedName>
</protein>
<dbReference type="GO" id="GO:0030983">
    <property type="term" value="F:mismatched DNA binding"/>
    <property type="evidence" value="ECO:0007669"/>
    <property type="project" value="InterPro"/>
</dbReference>
<organism evidence="2 3">
    <name type="scientific">Candidatus Dojkabacteria bacterium</name>
    <dbReference type="NCBI Taxonomy" id="2099670"/>
    <lineage>
        <taxon>Bacteria</taxon>
        <taxon>Candidatus Dojkabacteria</taxon>
    </lineage>
</organism>
<evidence type="ECO:0000313" key="3">
    <source>
        <dbReference type="Proteomes" id="UP000321026"/>
    </source>
</evidence>
<reference evidence="2 3" key="1">
    <citation type="submission" date="2018-09" db="EMBL/GenBank/DDBJ databases">
        <title>Metagenome Assembled Genomes from an Advanced Water Purification Facility.</title>
        <authorList>
            <person name="Stamps B.W."/>
            <person name="Spear J.R."/>
        </authorList>
    </citation>
    <scope>NUCLEOTIDE SEQUENCE [LARGE SCALE GENOMIC DNA]</scope>
    <source>
        <strain evidence="2">Bin_63_2</strain>
    </source>
</reference>
<gene>
    <name evidence="2" type="ORF">E6Q11_06030</name>
</gene>
<feature type="domain" description="DNA mismatch repair protein MutS clamp" evidence="1">
    <location>
        <begin position="3"/>
        <end position="49"/>
    </location>
</feature>
<dbReference type="GO" id="GO:0005524">
    <property type="term" value="F:ATP binding"/>
    <property type="evidence" value="ECO:0007669"/>
    <property type="project" value="InterPro"/>
</dbReference>
<dbReference type="Pfam" id="PF05190">
    <property type="entry name" value="MutS_IV"/>
    <property type="match status" value="1"/>
</dbReference>
<dbReference type="Proteomes" id="UP000321026">
    <property type="component" value="Unassembled WGS sequence"/>
</dbReference>
<dbReference type="GO" id="GO:0006298">
    <property type="term" value="P:mismatch repair"/>
    <property type="evidence" value="ECO:0007669"/>
    <property type="project" value="InterPro"/>
</dbReference>
<dbReference type="InterPro" id="IPR007861">
    <property type="entry name" value="DNA_mismatch_repair_MutS_clamp"/>
</dbReference>
<sequence length="54" mass="6353">MTLESHARMGRVFAIPRKLRGQIKDHPEFLECDRTSTTVRYTTPQLTEYVIFVL</sequence>
<proteinExistence type="predicted"/>
<name>A0A5C7J3G6_9BACT</name>
<evidence type="ECO:0000259" key="1">
    <source>
        <dbReference type="Pfam" id="PF05190"/>
    </source>
</evidence>
<accession>A0A5C7J3G6</accession>
<evidence type="ECO:0000313" key="2">
    <source>
        <dbReference type="EMBL" id="TXG75919.1"/>
    </source>
</evidence>
<dbReference type="AlphaFoldDB" id="A0A5C7J3G6"/>